<reference evidence="2 3" key="1">
    <citation type="submission" date="2019-05" db="EMBL/GenBank/DDBJ databases">
        <title>The compact genome of Giardia muris reveals important steps in the evolution of intestinal protozoan parasites.</title>
        <authorList>
            <person name="Xu F."/>
            <person name="Jimenez-Gonzalez A."/>
            <person name="Einarsson E."/>
            <person name="Astvaldsson A."/>
            <person name="Peirasmaki D."/>
            <person name="Eckmann L."/>
            <person name="Andersson J.O."/>
            <person name="Svard S.G."/>
            <person name="Jerlstrom-Hultqvist J."/>
        </authorList>
    </citation>
    <scope>NUCLEOTIDE SEQUENCE [LARGE SCALE GENOMIC DNA]</scope>
    <source>
        <strain evidence="2 3">Roberts-Thomson</strain>
    </source>
</reference>
<feature type="compositionally biased region" description="Acidic residues" evidence="1">
    <location>
        <begin position="860"/>
        <end position="876"/>
    </location>
</feature>
<feature type="region of interest" description="Disordered" evidence="1">
    <location>
        <begin position="1"/>
        <end position="28"/>
    </location>
</feature>
<sequence length="953" mass="108171">MASVPRRTRDIPDFTTRLNGRPASYRAENDPHLKEFFARRNLRYIESKARARRGPSGPSHEKNGAQKASAQRKEAMLRTYLDKSLSQHPYNIEPSPQHSAPAKSDTATAYRTRQPDLFGTQDTDPMCASRVQNAVSSFNRLWEALEIPLAERNYAYALLYNNPALLTPYQKRLTHLMHLRRMFRAFLQERISCKRALLDMLSEGRGSRKVLAENLSKLRLLTICMSSLANEARLICDKPICMPYVRISTEYEDSWFLFLKNECIYSRKNTALIFAILRFFPELTLAEVQQVVDNFFNRCISCNDDDDTFNIRRNGEDDGNTDGDCALELTEADVSLYFLLGLQADAVFQGDDLPVCWNAHLHTLKGCITEICDIQVPLLTPSQILEAILGEEETLQEFQAVVEYTLDQEKMLVVVPVFPPSDQWEAYYLDIDSFNNYQGSLRQYAKLLHDASPEAEQSPLADRVDKREALETTAKPIVRPDGDVLLPGPLKPLGGDFTRDVATEPDEEPPQHASNVSPEARSVEPEETNTYEAQGEPTYELPEEETSLCRVRSPEESSQLEFPLPPEGLPNVPIHEFNWEEEVGGPSCDSCVTDDEHYGDEQFDDEDGPFDEPADVRPTSDLFDELERVFTPVYTNDLLMSVHEYDIAECRDSNPPDGEILPAVIIREEVLHEVAPEPEPKEANHELTFETYDTVTKEEIVTVEVRTVEEVREVREENLSRAATPEEIPSPVEVRTVEEVREVREENLSRAATPEEIPSPVEVRTVEEVREVREENLSRAATPEEIPSPVEVRTVEEVREVREENLSRAATPEEIPSPVEVRTVEEVREVREENLSRAATPPEVVSQSEESIEKLKDEDERSDEIPEDDFEEDIPDQENNMSENAVEVDTKDDDDYIPPADSSEGHQEGVRLDHLSSEDGSENDSPTRTVEPAIFKSANFVDEEEDAIEIALQ</sequence>
<organism evidence="2 3">
    <name type="scientific">Giardia muris</name>
    <dbReference type="NCBI Taxonomy" id="5742"/>
    <lineage>
        <taxon>Eukaryota</taxon>
        <taxon>Metamonada</taxon>
        <taxon>Diplomonadida</taxon>
        <taxon>Hexamitidae</taxon>
        <taxon>Giardiinae</taxon>
        <taxon>Giardia</taxon>
    </lineage>
</organism>
<feature type="region of interest" description="Disordered" evidence="1">
    <location>
        <begin position="49"/>
        <end position="74"/>
    </location>
</feature>
<evidence type="ECO:0000313" key="3">
    <source>
        <dbReference type="Proteomes" id="UP000315496"/>
    </source>
</evidence>
<protein>
    <submittedName>
        <fullName evidence="2">Uncharacterized protein</fullName>
    </submittedName>
</protein>
<dbReference type="OrthoDB" id="10257037at2759"/>
<evidence type="ECO:0000256" key="1">
    <source>
        <dbReference type="SAM" id="MobiDB-lite"/>
    </source>
</evidence>
<accession>A0A4Z1SXY0</accession>
<proteinExistence type="predicted"/>
<name>A0A4Z1SXY0_GIAMU</name>
<dbReference type="AlphaFoldDB" id="A0A4Z1SXY0"/>
<comment type="caution">
    <text evidence="2">The sequence shown here is derived from an EMBL/GenBank/DDBJ whole genome shotgun (WGS) entry which is preliminary data.</text>
</comment>
<feature type="compositionally biased region" description="Low complexity" evidence="1">
    <location>
        <begin position="483"/>
        <end position="496"/>
    </location>
</feature>
<feature type="compositionally biased region" description="Acidic residues" evidence="1">
    <location>
        <begin position="601"/>
        <end position="613"/>
    </location>
</feature>
<feature type="region of interest" description="Disordered" evidence="1">
    <location>
        <begin position="472"/>
        <end position="570"/>
    </location>
</feature>
<gene>
    <name evidence="2" type="ORF">GMRT_13072</name>
</gene>
<dbReference type="EMBL" id="VDLU01000001">
    <property type="protein sequence ID" value="TNJ30370.1"/>
    <property type="molecule type" value="Genomic_DNA"/>
</dbReference>
<feature type="compositionally biased region" description="Polar residues" evidence="1">
    <location>
        <begin position="87"/>
        <end position="98"/>
    </location>
</feature>
<evidence type="ECO:0000313" key="2">
    <source>
        <dbReference type="EMBL" id="TNJ30370.1"/>
    </source>
</evidence>
<keyword evidence="3" id="KW-1185">Reference proteome</keyword>
<feature type="region of interest" description="Disordered" evidence="1">
    <location>
        <begin position="594"/>
        <end position="619"/>
    </location>
</feature>
<feature type="region of interest" description="Disordered" evidence="1">
    <location>
        <begin position="832"/>
        <end position="938"/>
    </location>
</feature>
<feature type="compositionally biased region" description="Basic and acidic residues" evidence="1">
    <location>
        <begin position="903"/>
        <end position="917"/>
    </location>
</feature>
<dbReference type="Proteomes" id="UP000315496">
    <property type="component" value="Chromosome 1"/>
</dbReference>
<feature type="region of interest" description="Disordered" evidence="1">
    <location>
        <begin position="87"/>
        <end position="108"/>
    </location>
</feature>
<dbReference type="VEuPathDB" id="GiardiaDB:GMRT_13072"/>